<evidence type="ECO:0000259" key="1">
    <source>
        <dbReference type="SMART" id="SM00829"/>
    </source>
</evidence>
<dbReference type="CDD" id="cd08267">
    <property type="entry name" value="MDR1"/>
    <property type="match status" value="1"/>
</dbReference>
<organism evidence="2 3">
    <name type="scientific">Nostoc punctiforme NIES-2108</name>
    <dbReference type="NCBI Taxonomy" id="1356359"/>
    <lineage>
        <taxon>Bacteria</taxon>
        <taxon>Bacillati</taxon>
        <taxon>Cyanobacteriota</taxon>
        <taxon>Cyanophyceae</taxon>
        <taxon>Nostocales</taxon>
        <taxon>Nostocaceae</taxon>
        <taxon>Nostoc</taxon>
    </lineage>
</organism>
<protein>
    <submittedName>
        <fullName evidence="2">Zinc-binding alcohol dehydrogenase</fullName>
    </submittedName>
</protein>
<proteinExistence type="predicted"/>
<dbReference type="Pfam" id="PF13602">
    <property type="entry name" value="ADH_zinc_N_2"/>
    <property type="match status" value="1"/>
</dbReference>
<comment type="caution">
    <text evidence="2">The sequence shown here is derived from an EMBL/GenBank/DDBJ whole genome shotgun (WGS) entry which is preliminary data.</text>
</comment>
<dbReference type="SMART" id="SM00829">
    <property type="entry name" value="PKS_ER"/>
    <property type="match status" value="1"/>
</dbReference>
<dbReference type="SUPFAM" id="SSF50129">
    <property type="entry name" value="GroES-like"/>
    <property type="match status" value="1"/>
</dbReference>
<dbReference type="Gene3D" id="3.90.180.10">
    <property type="entry name" value="Medium-chain alcohol dehydrogenases, catalytic domain"/>
    <property type="match status" value="1"/>
</dbReference>
<gene>
    <name evidence="2" type="ORF">A6769_10455</name>
</gene>
<dbReference type="InterPro" id="IPR013154">
    <property type="entry name" value="ADH-like_N"/>
</dbReference>
<dbReference type="PROSITE" id="PS01162">
    <property type="entry name" value="QOR_ZETA_CRYSTAL"/>
    <property type="match status" value="1"/>
</dbReference>
<evidence type="ECO:0000313" key="3">
    <source>
        <dbReference type="Proteomes" id="UP000252085"/>
    </source>
</evidence>
<dbReference type="SUPFAM" id="SSF51735">
    <property type="entry name" value="NAD(P)-binding Rossmann-fold domains"/>
    <property type="match status" value="1"/>
</dbReference>
<reference evidence="2 3" key="1">
    <citation type="submission" date="2016-04" db="EMBL/GenBank/DDBJ databases">
        <authorList>
            <person name="Evans L.H."/>
            <person name="Alamgir A."/>
            <person name="Owens N."/>
            <person name="Weber N.D."/>
            <person name="Virtaneva K."/>
            <person name="Barbian K."/>
            <person name="Babar A."/>
            <person name="Rosenke K."/>
        </authorList>
    </citation>
    <scope>NUCLEOTIDE SEQUENCE [LARGE SCALE GENOMIC DNA]</scope>
    <source>
        <strain evidence="2">NIES-2108</strain>
    </source>
</reference>
<dbReference type="PANTHER" id="PTHR44013">
    <property type="entry name" value="ZINC-TYPE ALCOHOL DEHYDROGENASE-LIKE PROTEIN C16A3.02C"/>
    <property type="match status" value="1"/>
</dbReference>
<dbReference type="InterPro" id="IPR002364">
    <property type="entry name" value="Quin_OxRdtase/zeta-crystal_CS"/>
</dbReference>
<dbReference type="Proteomes" id="UP000252085">
    <property type="component" value="Unassembled WGS sequence"/>
</dbReference>
<dbReference type="AlphaFoldDB" id="A0A367RQ61"/>
<feature type="domain" description="Enoyl reductase (ER)" evidence="1">
    <location>
        <begin position="10"/>
        <end position="310"/>
    </location>
</feature>
<dbReference type="InterPro" id="IPR020843">
    <property type="entry name" value="ER"/>
</dbReference>
<dbReference type="Pfam" id="PF08240">
    <property type="entry name" value="ADH_N"/>
    <property type="match status" value="1"/>
</dbReference>
<sequence length="321" mass="34310">MKAVLIHRYGAAEVLQYEDVEQPKIEPTQLLVKVRASSVNPVDWKIRQGMLSLIAGSKFPKILGFDVAGDIVAVGSGVTHFKPGDAIYGSTSFPGGGYAEFAAVPENLVALKPTNLSYEEAAAVPLAALTALQALRDQGNIQTGQTVLINGAAGGVGSFAVQIAKALGAVVTGVSSTKNLDLVKSLGADRVIDYTQQDFTEDIAQYDIIFDAVGKRSLSQTKRVLKPNGIYITTLPSPEVFLESVLTAFLPGQKAKFILQKPNTQDLIYLKELIEADKIRVVIDRTYPLQELAAAHGYSETGRVVGKIVLVQPVVDITVSS</sequence>
<dbReference type="InterPro" id="IPR036291">
    <property type="entry name" value="NAD(P)-bd_dom_sf"/>
</dbReference>
<accession>A0A367RQ61</accession>
<evidence type="ECO:0000313" key="2">
    <source>
        <dbReference type="EMBL" id="RCJ38159.1"/>
    </source>
</evidence>
<dbReference type="GO" id="GO:0016491">
    <property type="term" value="F:oxidoreductase activity"/>
    <property type="evidence" value="ECO:0007669"/>
    <property type="project" value="InterPro"/>
</dbReference>
<dbReference type="GO" id="GO:0008270">
    <property type="term" value="F:zinc ion binding"/>
    <property type="evidence" value="ECO:0007669"/>
    <property type="project" value="InterPro"/>
</dbReference>
<dbReference type="InterPro" id="IPR052733">
    <property type="entry name" value="Chloroplast_QOR"/>
</dbReference>
<dbReference type="InterPro" id="IPR011032">
    <property type="entry name" value="GroES-like_sf"/>
</dbReference>
<dbReference type="PANTHER" id="PTHR44013:SF1">
    <property type="entry name" value="ZINC-TYPE ALCOHOL DEHYDROGENASE-LIKE PROTEIN C16A3.02C"/>
    <property type="match status" value="1"/>
</dbReference>
<name>A0A367RQ61_NOSPU</name>
<dbReference type="EMBL" id="LXQE01000125">
    <property type="protein sequence ID" value="RCJ38159.1"/>
    <property type="molecule type" value="Genomic_DNA"/>
</dbReference>
<dbReference type="Gene3D" id="3.40.50.720">
    <property type="entry name" value="NAD(P)-binding Rossmann-like Domain"/>
    <property type="match status" value="1"/>
</dbReference>